<feature type="transmembrane region" description="Helical" evidence="13">
    <location>
        <begin position="624"/>
        <end position="646"/>
    </location>
</feature>
<dbReference type="InterPro" id="IPR003439">
    <property type="entry name" value="ABC_transporter-like_ATP-bd"/>
</dbReference>
<comment type="similarity">
    <text evidence="11">Belongs to the ABC transporter superfamily. Macrolide exporter (TC 3.A.1.122) family.</text>
</comment>
<evidence type="ECO:0000256" key="9">
    <source>
        <dbReference type="ARBA" id="ARBA00022989"/>
    </source>
</evidence>
<gene>
    <name evidence="15" type="ORF">MOMA_00205</name>
</gene>
<dbReference type="InterPro" id="IPR050250">
    <property type="entry name" value="Macrolide_Exporter_MacB"/>
</dbReference>
<keyword evidence="5 13" id="KW-0812">Transmembrane</keyword>
<protein>
    <recommendedName>
        <fullName evidence="12">Pyoverdine export ATP-binding/permease protein PvdT</fullName>
    </recommendedName>
</protein>
<dbReference type="CDD" id="cd03255">
    <property type="entry name" value="ABC_MJ0796_LolCDE_FtsE"/>
    <property type="match status" value="1"/>
</dbReference>
<keyword evidence="3" id="KW-1003">Cell membrane</keyword>
<keyword evidence="8" id="KW-1278">Translocase</keyword>
<dbReference type="InterPro" id="IPR003593">
    <property type="entry name" value="AAA+_ATPase"/>
</dbReference>
<comment type="subcellular location">
    <subcellularLocation>
        <location evidence="1">Cell inner membrane</location>
        <topology evidence="1">Multi-pass membrane protein</topology>
    </subcellularLocation>
</comment>
<proteinExistence type="inferred from homology"/>
<evidence type="ECO:0000256" key="10">
    <source>
        <dbReference type="ARBA" id="ARBA00023136"/>
    </source>
</evidence>
<comment type="caution">
    <text evidence="15">The sequence shown here is derived from an EMBL/GenBank/DDBJ whole genome shotgun (WGS) entry which is preliminary data.</text>
</comment>
<dbReference type="GO" id="GO:0005886">
    <property type="term" value="C:plasma membrane"/>
    <property type="evidence" value="ECO:0007669"/>
    <property type="project" value="UniProtKB-SubCell"/>
</dbReference>
<dbReference type="GO" id="GO:1902495">
    <property type="term" value="C:transmembrane transporter complex"/>
    <property type="evidence" value="ECO:0007669"/>
    <property type="project" value="UniProtKB-ARBA"/>
</dbReference>
<evidence type="ECO:0000256" key="13">
    <source>
        <dbReference type="SAM" id="Phobius"/>
    </source>
</evidence>
<sequence length="663" mass="71960">MTQQNDTLPILSLRNIKKSFEFGEQSLQILQGISLEIYAGEMVAIVGQSGSGKSTLMNIMACLDKPTSGDYLIDGNLTVQMDSDRLASLRRDKFGFIFQRYQLLSSLNALENVAMPAIYAGMNPSVRQQKAKQLLTKLGLQQRLDHYPNQLSGGQQQRVSIARALMNGGQIIFADEPTGALDSQSSRDVMQILTQLNREGHTIILVTHDPTIAESANRIIKIADGNIISDSTKTISDTIKSTEHQNHLPNQLDKTTNQASNKNYLLQAVNRLKEAFYMAARTMTANKMRTLLTMLGIIIGIASVVLVVALGNGSKQQILKQINSIGAATITISAGNDQEEVQTATPKLTLDDMYALEKQKFVESTAPDLVMSMLAQVGSNSKTVQVDGVGVNHHRLQNVRFIAGGMFNQSDLDSFSQHIVISDKTKKALFPTTDALGQIVILNGVPNRVVGVFAYNGIEGNYDRNLKIWLPYRTYQARFAGQSPDLSSMTVLLKKGYSSALASESITQILTKRHGKKDFTLFNSDSLTKAVEKTAESLTLLISAIAVISLLVGGIGVMNIMLVSVTERTGEIGVRMAVGATYQDIVQQFLIEAMVVCAIGGMIGVLLAFGFGLALGFFNIQVIFSVQSIVIAVACSSVIGLIFGFMPAHRGAKMNPIDALNKG</sequence>
<dbReference type="InterPro" id="IPR025857">
    <property type="entry name" value="MacB_PCD"/>
</dbReference>
<evidence type="ECO:0000313" key="15">
    <source>
        <dbReference type="EMBL" id="ELA08787.1"/>
    </source>
</evidence>
<dbReference type="RefSeq" id="WP_009501163.1">
    <property type="nucleotide sequence ID" value="NZ_ANIN01000001.1"/>
</dbReference>
<dbReference type="InterPro" id="IPR003838">
    <property type="entry name" value="ABC3_permease_C"/>
</dbReference>
<keyword evidence="6" id="KW-0547">Nucleotide-binding</keyword>
<dbReference type="FunFam" id="3.40.50.300:FF:000032">
    <property type="entry name" value="Export ABC transporter ATP-binding protein"/>
    <property type="match status" value="1"/>
</dbReference>
<dbReference type="GO" id="GO:0005524">
    <property type="term" value="F:ATP binding"/>
    <property type="evidence" value="ECO:0007669"/>
    <property type="project" value="UniProtKB-KW"/>
</dbReference>
<dbReference type="Pfam" id="PF02687">
    <property type="entry name" value="FtsX"/>
    <property type="match status" value="1"/>
</dbReference>
<accession>L2F6X1</accession>
<keyword evidence="9 13" id="KW-1133">Transmembrane helix</keyword>
<reference evidence="15 16" key="1">
    <citation type="journal article" date="2013" name="Genome Announc.">
        <title>Genome Sequence of Moraxella macacae 0408225, a Novel Bacterial Species Isolated from a Cynomolgus Macaque with Epistaxis.</title>
        <authorList>
            <person name="Ladner J.T."/>
            <person name="Whitehouse C.A."/>
            <person name="Koroleva G.I."/>
            <person name="Palacios G.F."/>
        </authorList>
    </citation>
    <scope>NUCLEOTIDE SEQUENCE [LARGE SCALE GENOMIC DNA]</scope>
    <source>
        <strain evidence="15 16">0408225</strain>
    </source>
</reference>
<name>L2F6X1_9GAMM</name>
<feature type="transmembrane region" description="Helical" evidence="13">
    <location>
        <begin position="538"/>
        <end position="562"/>
    </location>
</feature>
<dbReference type="EMBL" id="ANIN01000001">
    <property type="protein sequence ID" value="ELA08787.1"/>
    <property type="molecule type" value="Genomic_DNA"/>
</dbReference>
<dbReference type="eggNOG" id="COG0577">
    <property type="taxonomic scope" value="Bacteria"/>
</dbReference>
<dbReference type="Gene3D" id="3.40.50.300">
    <property type="entry name" value="P-loop containing nucleotide triphosphate hydrolases"/>
    <property type="match status" value="1"/>
</dbReference>
<evidence type="ECO:0000259" key="14">
    <source>
        <dbReference type="PROSITE" id="PS50893"/>
    </source>
</evidence>
<evidence type="ECO:0000313" key="16">
    <source>
        <dbReference type="Proteomes" id="UP000023795"/>
    </source>
</evidence>
<evidence type="ECO:0000256" key="3">
    <source>
        <dbReference type="ARBA" id="ARBA00022475"/>
    </source>
</evidence>
<evidence type="ECO:0000256" key="11">
    <source>
        <dbReference type="ARBA" id="ARBA00038388"/>
    </source>
</evidence>
<feature type="transmembrane region" description="Helical" evidence="13">
    <location>
        <begin position="593"/>
        <end position="618"/>
    </location>
</feature>
<evidence type="ECO:0000256" key="4">
    <source>
        <dbReference type="ARBA" id="ARBA00022519"/>
    </source>
</evidence>
<feature type="domain" description="ABC transporter" evidence="14">
    <location>
        <begin position="11"/>
        <end position="249"/>
    </location>
</feature>
<dbReference type="PROSITE" id="PS00211">
    <property type="entry name" value="ABC_TRANSPORTER_1"/>
    <property type="match status" value="1"/>
</dbReference>
<feature type="transmembrane region" description="Helical" evidence="13">
    <location>
        <begin position="291"/>
        <end position="311"/>
    </location>
</feature>
<dbReference type="Pfam" id="PF12704">
    <property type="entry name" value="MacB_PCD"/>
    <property type="match status" value="1"/>
</dbReference>
<keyword evidence="10 13" id="KW-0472">Membrane</keyword>
<keyword evidence="16" id="KW-1185">Reference proteome</keyword>
<dbReference type="GO" id="GO:0022857">
    <property type="term" value="F:transmembrane transporter activity"/>
    <property type="evidence" value="ECO:0007669"/>
    <property type="project" value="TreeGrafter"/>
</dbReference>
<dbReference type="PROSITE" id="PS50893">
    <property type="entry name" value="ABC_TRANSPORTER_2"/>
    <property type="match status" value="1"/>
</dbReference>
<evidence type="ECO:0000256" key="12">
    <source>
        <dbReference type="ARBA" id="ARBA00041199"/>
    </source>
</evidence>
<organism evidence="15 16">
    <name type="scientific">Moraxella macacae 0408225</name>
    <dbReference type="NCBI Taxonomy" id="1230338"/>
    <lineage>
        <taxon>Bacteria</taxon>
        <taxon>Pseudomonadati</taxon>
        <taxon>Pseudomonadota</taxon>
        <taxon>Gammaproteobacteria</taxon>
        <taxon>Moraxellales</taxon>
        <taxon>Moraxellaceae</taxon>
        <taxon>Moraxella</taxon>
    </lineage>
</organism>
<dbReference type="Pfam" id="PF00005">
    <property type="entry name" value="ABC_tran"/>
    <property type="match status" value="1"/>
</dbReference>
<keyword evidence="7" id="KW-0067">ATP-binding</keyword>
<dbReference type="GO" id="GO:0016887">
    <property type="term" value="F:ATP hydrolysis activity"/>
    <property type="evidence" value="ECO:0007669"/>
    <property type="project" value="InterPro"/>
</dbReference>
<dbReference type="InterPro" id="IPR027417">
    <property type="entry name" value="P-loop_NTPase"/>
</dbReference>
<evidence type="ECO:0000256" key="1">
    <source>
        <dbReference type="ARBA" id="ARBA00004429"/>
    </source>
</evidence>
<dbReference type="PANTHER" id="PTHR30572">
    <property type="entry name" value="MEMBRANE COMPONENT OF TRANSPORTER-RELATED"/>
    <property type="match status" value="1"/>
</dbReference>
<dbReference type="InterPro" id="IPR017911">
    <property type="entry name" value="MacB-like_ATP-bd"/>
</dbReference>
<evidence type="ECO:0000256" key="6">
    <source>
        <dbReference type="ARBA" id="ARBA00022741"/>
    </source>
</evidence>
<dbReference type="AlphaFoldDB" id="L2F6X1"/>
<evidence type="ECO:0000256" key="8">
    <source>
        <dbReference type="ARBA" id="ARBA00022967"/>
    </source>
</evidence>
<dbReference type="SUPFAM" id="SSF52540">
    <property type="entry name" value="P-loop containing nucleoside triphosphate hydrolases"/>
    <property type="match status" value="1"/>
</dbReference>
<dbReference type="PATRIC" id="fig|1230338.3.peg.38"/>
<dbReference type="Proteomes" id="UP000023795">
    <property type="component" value="Unassembled WGS sequence"/>
</dbReference>
<dbReference type="OrthoDB" id="9770036at2"/>
<dbReference type="InterPro" id="IPR017871">
    <property type="entry name" value="ABC_transporter-like_CS"/>
</dbReference>
<dbReference type="PANTHER" id="PTHR30572:SF14">
    <property type="entry name" value="MACROLIDE EXPORT ATP-BINDING_PERMEASE PROTEIN MACB"/>
    <property type="match status" value="1"/>
</dbReference>
<evidence type="ECO:0000256" key="5">
    <source>
        <dbReference type="ARBA" id="ARBA00022692"/>
    </source>
</evidence>
<evidence type="ECO:0000256" key="7">
    <source>
        <dbReference type="ARBA" id="ARBA00022840"/>
    </source>
</evidence>
<dbReference type="eggNOG" id="COG1136">
    <property type="taxonomic scope" value="Bacteria"/>
</dbReference>
<dbReference type="STRING" id="1230338.MOMA_00205"/>
<dbReference type="SMART" id="SM00382">
    <property type="entry name" value="AAA"/>
    <property type="match status" value="1"/>
</dbReference>
<evidence type="ECO:0000256" key="2">
    <source>
        <dbReference type="ARBA" id="ARBA00022448"/>
    </source>
</evidence>
<keyword evidence="4" id="KW-0997">Cell inner membrane</keyword>
<keyword evidence="2" id="KW-0813">Transport</keyword>